<proteinExistence type="predicted"/>
<gene>
    <name evidence="1" type="ORF">FHX64_001857</name>
</gene>
<sequence length="44" mass="4891">MLSQHISQQGLAIENTQTGNVNLTITRITIILVSIFLNLNKLIL</sequence>
<evidence type="ECO:0000313" key="1">
    <source>
        <dbReference type="EMBL" id="MBB3187694.1"/>
    </source>
</evidence>
<accession>A0A7W5DRD0</accession>
<protein>
    <submittedName>
        <fullName evidence="1">Uncharacterized protein</fullName>
    </submittedName>
</protein>
<organism evidence="1 2">
    <name type="scientific">Microbacter margulisiae</name>
    <dbReference type="NCBI Taxonomy" id="1350067"/>
    <lineage>
        <taxon>Bacteria</taxon>
        <taxon>Pseudomonadati</taxon>
        <taxon>Bacteroidota</taxon>
        <taxon>Bacteroidia</taxon>
        <taxon>Bacteroidales</taxon>
        <taxon>Porphyromonadaceae</taxon>
        <taxon>Microbacter</taxon>
    </lineage>
</organism>
<reference evidence="1 2" key="1">
    <citation type="submission" date="2020-08" db="EMBL/GenBank/DDBJ databases">
        <title>Genomic Encyclopedia of Type Strains, Phase IV (KMG-IV): sequencing the most valuable type-strain genomes for metagenomic binning, comparative biology and taxonomic classification.</title>
        <authorList>
            <person name="Goeker M."/>
        </authorList>
    </citation>
    <scope>NUCLEOTIDE SEQUENCE [LARGE SCALE GENOMIC DNA]</scope>
    <source>
        <strain evidence="1 2">DSM 27471</strain>
    </source>
</reference>
<dbReference type="EMBL" id="JACHYB010000001">
    <property type="protein sequence ID" value="MBB3187694.1"/>
    <property type="molecule type" value="Genomic_DNA"/>
</dbReference>
<comment type="caution">
    <text evidence="1">The sequence shown here is derived from an EMBL/GenBank/DDBJ whole genome shotgun (WGS) entry which is preliminary data.</text>
</comment>
<dbReference type="AlphaFoldDB" id="A0A7W5DRD0"/>
<evidence type="ECO:0000313" key="2">
    <source>
        <dbReference type="Proteomes" id="UP000544222"/>
    </source>
</evidence>
<dbReference type="Proteomes" id="UP000544222">
    <property type="component" value="Unassembled WGS sequence"/>
</dbReference>
<name>A0A7W5DRD0_9PORP</name>
<keyword evidence="2" id="KW-1185">Reference proteome</keyword>